<dbReference type="GeneID" id="54346986"/>
<evidence type="ECO:0000256" key="1">
    <source>
        <dbReference type="SAM" id="MobiDB-lite"/>
    </source>
</evidence>
<name>A0A6A5R6K4_9PLEO</name>
<feature type="region of interest" description="Disordered" evidence="1">
    <location>
        <begin position="1"/>
        <end position="25"/>
    </location>
</feature>
<organism evidence="2 3">
    <name type="scientific">Didymella exigua CBS 183.55</name>
    <dbReference type="NCBI Taxonomy" id="1150837"/>
    <lineage>
        <taxon>Eukaryota</taxon>
        <taxon>Fungi</taxon>
        <taxon>Dikarya</taxon>
        <taxon>Ascomycota</taxon>
        <taxon>Pezizomycotina</taxon>
        <taxon>Dothideomycetes</taxon>
        <taxon>Pleosporomycetidae</taxon>
        <taxon>Pleosporales</taxon>
        <taxon>Pleosporineae</taxon>
        <taxon>Didymellaceae</taxon>
        <taxon>Didymella</taxon>
    </lineage>
</organism>
<gene>
    <name evidence="2" type="ORF">M421DRAFT_326464</name>
</gene>
<sequence length="174" mass="19072">MKHRNTTPRLASPKRPRQSSLRRSEMTTNPIQCCHHGSSLESGSFYSASLCSPLHVLAIGSHSGIAVTRTQRDFRGLFGEQSIACPPLDSNDKHNHSALRLLSARRACSTALPYQTCLACRDRQLLCRCTAKFPPLSRGVTGEHLVSNALSIVAGISVTGRGRDARDYGRYSHQ</sequence>
<evidence type="ECO:0000313" key="3">
    <source>
        <dbReference type="Proteomes" id="UP000800082"/>
    </source>
</evidence>
<proteinExistence type="predicted"/>
<dbReference type="EMBL" id="ML979006">
    <property type="protein sequence ID" value="KAF1923352.1"/>
    <property type="molecule type" value="Genomic_DNA"/>
</dbReference>
<dbReference type="RefSeq" id="XP_033443605.1">
    <property type="nucleotide sequence ID" value="XM_033589339.1"/>
</dbReference>
<feature type="compositionally biased region" description="Basic residues" evidence="1">
    <location>
        <begin position="1"/>
        <end position="17"/>
    </location>
</feature>
<protein>
    <submittedName>
        <fullName evidence="2">Uncharacterized protein</fullName>
    </submittedName>
</protein>
<keyword evidence="3" id="KW-1185">Reference proteome</keyword>
<accession>A0A6A5R6K4</accession>
<dbReference type="AlphaFoldDB" id="A0A6A5R6K4"/>
<dbReference type="Proteomes" id="UP000800082">
    <property type="component" value="Unassembled WGS sequence"/>
</dbReference>
<reference evidence="2" key="1">
    <citation type="journal article" date="2020" name="Stud. Mycol.">
        <title>101 Dothideomycetes genomes: a test case for predicting lifestyles and emergence of pathogens.</title>
        <authorList>
            <person name="Haridas S."/>
            <person name="Albert R."/>
            <person name="Binder M."/>
            <person name="Bloem J."/>
            <person name="Labutti K."/>
            <person name="Salamov A."/>
            <person name="Andreopoulos B."/>
            <person name="Baker S."/>
            <person name="Barry K."/>
            <person name="Bills G."/>
            <person name="Bluhm B."/>
            <person name="Cannon C."/>
            <person name="Castanera R."/>
            <person name="Culley D."/>
            <person name="Daum C."/>
            <person name="Ezra D."/>
            <person name="Gonzalez J."/>
            <person name="Henrissat B."/>
            <person name="Kuo A."/>
            <person name="Liang C."/>
            <person name="Lipzen A."/>
            <person name="Lutzoni F."/>
            <person name="Magnuson J."/>
            <person name="Mondo S."/>
            <person name="Nolan M."/>
            <person name="Ohm R."/>
            <person name="Pangilinan J."/>
            <person name="Park H.-J."/>
            <person name="Ramirez L."/>
            <person name="Alfaro M."/>
            <person name="Sun H."/>
            <person name="Tritt A."/>
            <person name="Yoshinaga Y."/>
            <person name="Zwiers L.-H."/>
            <person name="Turgeon B."/>
            <person name="Goodwin S."/>
            <person name="Spatafora J."/>
            <person name="Crous P."/>
            <person name="Grigoriev I."/>
        </authorList>
    </citation>
    <scope>NUCLEOTIDE SEQUENCE</scope>
    <source>
        <strain evidence="2">CBS 183.55</strain>
    </source>
</reference>
<evidence type="ECO:0000313" key="2">
    <source>
        <dbReference type="EMBL" id="KAF1923352.1"/>
    </source>
</evidence>